<dbReference type="InterPro" id="IPR017871">
    <property type="entry name" value="ABC_transporter-like_CS"/>
</dbReference>
<dbReference type="SMART" id="SM00382">
    <property type="entry name" value="AAA"/>
    <property type="match status" value="1"/>
</dbReference>
<dbReference type="Pfam" id="PF12857">
    <property type="entry name" value="TOBE_3"/>
    <property type="match status" value="1"/>
</dbReference>
<dbReference type="PANTHER" id="PTHR42781:SF4">
    <property type="entry name" value="SPERMIDINE_PUTRESCINE IMPORT ATP-BINDING PROTEIN POTA"/>
    <property type="match status" value="1"/>
</dbReference>
<dbReference type="InterPro" id="IPR005666">
    <property type="entry name" value="Sulph_transpt1"/>
</dbReference>
<keyword evidence="10" id="KW-1185">Reference proteome</keyword>
<dbReference type="CDD" id="cd03296">
    <property type="entry name" value="ABC_CysA_sulfate_importer"/>
    <property type="match status" value="1"/>
</dbReference>
<accession>A0ABY4DZV8</accession>
<evidence type="ECO:0000313" key="10">
    <source>
        <dbReference type="Proteomes" id="UP000832011"/>
    </source>
</evidence>
<dbReference type="InterPro" id="IPR003439">
    <property type="entry name" value="ABC_transporter-like_ATP-bd"/>
</dbReference>
<evidence type="ECO:0000256" key="6">
    <source>
        <dbReference type="ARBA" id="ARBA00023032"/>
    </source>
</evidence>
<evidence type="ECO:0000313" key="9">
    <source>
        <dbReference type="EMBL" id="UOO88641.1"/>
    </source>
</evidence>
<evidence type="ECO:0000256" key="4">
    <source>
        <dbReference type="ARBA" id="ARBA00022840"/>
    </source>
</evidence>
<evidence type="ECO:0000256" key="7">
    <source>
        <dbReference type="ARBA" id="ARBA00023136"/>
    </source>
</evidence>
<feature type="domain" description="ABC transporter" evidence="8">
    <location>
        <begin position="3"/>
        <end position="237"/>
    </location>
</feature>
<dbReference type="Proteomes" id="UP000832011">
    <property type="component" value="Chromosome"/>
</dbReference>
<dbReference type="InterPro" id="IPR050093">
    <property type="entry name" value="ABC_SmlMolc_Importer"/>
</dbReference>
<dbReference type="NCBIfam" id="TIGR00968">
    <property type="entry name" value="3a0106s01"/>
    <property type="match status" value="1"/>
</dbReference>
<name>A0ABY4DZV8_9NEIS</name>
<dbReference type="InterPro" id="IPR008995">
    <property type="entry name" value="Mo/tungstate-bd_C_term_dom"/>
</dbReference>
<keyword evidence="7" id="KW-0472">Membrane</keyword>
<dbReference type="InterPro" id="IPR024765">
    <property type="entry name" value="TOBE-like"/>
</dbReference>
<dbReference type="SUPFAM" id="SSF52540">
    <property type="entry name" value="P-loop containing nucleoside triphosphate hydrolases"/>
    <property type="match status" value="1"/>
</dbReference>
<dbReference type="SUPFAM" id="SSF50331">
    <property type="entry name" value="MOP-like"/>
    <property type="match status" value="1"/>
</dbReference>
<dbReference type="GO" id="GO:0005524">
    <property type="term" value="F:ATP binding"/>
    <property type="evidence" value="ECO:0007669"/>
    <property type="project" value="UniProtKB-KW"/>
</dbReference>
<keyword evidence="5" id="KW-1278">Translocase</keyword>
<dbReference type="PANTHER" id="PTHR42781">
    <property type="entry name" value="SPERMIDINE/PUTRESCINE IMPORT ATP-BINDING PROTEIN POTA"/>
    <property type="match status" value="1"/>
</dbReference>
<evidence type="ECO:0000256" key="5">
    <source>
        <dbReference type="ARBA" id="ARBA00022967"/>
    </source>
</evidence>
<dbReference type="PROSITE" id="PS00211">
    <property type="entry name" value="ABC_TRANSPORTER_1"/>
    <property type="match status" value="1"/>
</dbReference>
<keyword evidence="2" id="KW-1003">Cell membrane</keyword>
<gene>
    <name evidence="9" type="ORF">LVJ82_14390</name>
</gene>
<organism evidence="9 10">
    <name type="scientific">Vitreoscilla massiliensis</name>
    <dbReference type="NCBI Taxonomy" id="1689272"/>
    <lineage>
        <taxon>Bacteria</taxon>
        <taxon>Pseudomonadati</taxon>
        <taxon>Pseudomonadota</taxon>
        <taxon>Betaproteobacteria</taxon>
        <taxon>Neisseriales</taxon>
        <taxon>Neisseriaceae</taxon>
        <taxon>Vitreoscilla</taxon>
    </lineage>
</organism>
<evidence type="ECO:0000256" key="3">
    <source>
        <dbReference type="ARBA" id="ARBA00022741"/>
    </source>
</evidence>
<dbReference type="Pfam" id="PF00005">
    <property type="entry name" value="ABC_tran"/>
    <property type="match status" value="1"/>
</dbReference>
<dbReference type="Gene3D" id="3.40.50.300">
    <property type="entry name" value="P-loop containing nucleotide triphosphate hydrolases"/>
    <property type="match status" value="1"/>
</dbReference>
<keyword evidence="6" id="KW-0764">Sulfate transport</keyword>
<reference evidence="9 10" key="1">
    <citation type="journal article" date="2022" name="Res Sq">
        <title>Evolution of multicellular longitudinally dividing oral cavity symbionts (Neisseriaceae).</title>
        <authorList>
            <person name="Nyongesa S."/>
            <person name="Weber P."/>
            <person name="Bernet E."/>
            <person name="Pullido F."/>
            <person name="Nieckarz M."/>
            <person name="Delaby M."/>
            <person name="Nieves C."/>
            <person name="Viehboeck T."/>
            <person name="Krause N."/>
            <person name="Rivera-Millot A."/>
            <person name="Nakamura A."/>
            <person name="Vischer N."/>
            <person name="VanNieuwenhze M."/>
            <person name="Brun Y."/>
            <person name="Cava F."/>
            <person name="Bulgheresi S."/>
            <person name="Veyrier F."/>
        </authorList>
    </citation>
    <scope>NUCLEOTIDE SEQUENCE [LARGE SCALE GENOMIC DNA]</scope>
    <source>
        <strain evidence="9 10">SN4</strain>
    </source>
</reference>
<keyword evidence="1" id="KW-0813">Transport</keyword>
<evidence type="ECO:0000256" key="2">
    <source>
        <dbReference type="ARBA" id="ARBA00022475"/>
    </source>
</evidence>
<evidence type="ECO:0000256" key="1">
    <source>
        <dbReference type="ARBA" id="ARBA00022448"/>
    </source>
</evidence>
<dbReference type="EMBL" id="CP091511">
    <property type="protein sequence ID" value="UOO88641.1"/>
    <property type="molecule type" value="Genomic_DNA"/>
</dbReference>
<dbReference type="InterPro" id="IPR027417">
    <property type="entry name" value="P-loop_NTPase"/>
</dbReference>
<dbReference type="Pfam" id="PF17850">
    <property type="entry name" value="CysA_C_terminal"/>
    <property type="match status" value="1"/>
</dbReference>
<dbReference type="RefSeq" id="WP_058357669.1">
    <property type="nucleotide sequence ID" value="NZ_CABKVG010000010.1"/>
</dbReference>
<sequence length="359" mass="40432">MSITIKNLNKSFGDFHALQNINLQVPTGALVSLLGPSGCGKTTLLRIIAGLETHNNGEIYFGEQEVSNKSVRERGVGFVFQNYALFRHMTVFDNVAFGLQVLPKSQRPSKADIAERVHELLKMVQLDWLSKSYPHQLSGGQRQRVALARALAVKPKLLLLDEPFGALDAKVRKELRQWLRDIHHEFNVTSLLVTHDQEEALEISDQIVVMNHGKVEQVGSGAALYDAPDNAFVTEFLGEVNRFEGYIERGDLVIGNFRYPEVPQQGKWHEGTATAYIRPHEFSIAREAQGAMLQAQIHHISVLGPIVRVSLYDQTGQDIEVMMPHQHHQAHQFKLGEQVYLTPSHISVFTQKDMVDYVI</sequence>
<proteinExistence type="predicted"/>
<keyword evidence="4 9" id="KW-0067">ATP-binding</keyword>
<dbReference type="PROSITE" id="PS50893">
    <property type="entry name" value="ABC_TRANSPORTER_2"/>
    <property type="match status" value="1"/>
</dbReference>
<evidence type="ECO:0000259" key="8">
    <source>
        <dbReference type="PROSITE" id="PS50893"/>
    </source>
</evidence>
<keyword evidence="3" id="KW-0547">Nucleotide-binding</keyword>
<dbReference type="InterPro" id="IPR041193">
    <property type="entry name" value="CysA_C"/>
</dbReference>
<protein>
    <submittedName>
        <fullName evidence="9">Sulfate ABC transporter ATP-binding protein</fullName>
    </submittedName>
</protein>
<dbReference type="InterPro" id="IPR003593">
    <property type="entry name" value="AAA+_ATPase"/>
</dbReference>